<dbReference type="RefSeq" id="XP_033386981.1">
    <property type="nucleotide sequence ID" value="XM_033526918.1"/>
</dbReference>
<organism evidence="2 3">
    <name type="scientific">Aaosphaeria arxii CBS 175.79</name>
    <dbReference type="NCBI Taxonomy" id="1450172"/>
    <lineage>
        <taxon>Eukaryota</taxon>
        <taxon>Fungi</taxon>
        <taxon>Dikarya</taxon>
        <taxon>Ascomycota</taxon>
        <taxon>Pezizomycotina</taxon>
        <taxon>Dothideomycetes</taxon>
        <taxon>Pleosporomycetidae</taxon>
        <taxon>Pleosporales</taxon>
        <taxon>Pleosporales incertae sedis</taxon>
        <taxon>Aaosphaeria</taxon>
    </lineage>
</organism>
<reference evidence="2" key="1">
    <citation type="journal article" date="2020" name="Stud. Mycol.">
        <title>101 Dothideomycetes genomes: a test case for predicting lifestyles and emergence of pathogens.</title>
        <authorList>
            <person name="Haridas S."/>
            <person name="Albert R."/>
            <person name="Binder M."/>
            <person name="Bloem J."/>
            <person name="Labutti K."/>
            <person name="Salamov A."/>
            <person name="Andreopoulos B."/>
            <person name="Baker S."/>
            <person name="Barry K."/>
            <person name="Bills G."/>
            <person name="Bluhm B."/>
            <person name="Cannon C."/>
            <person name="Castanera R."/>
            <person name="Culley D."/>
            <person name="Daum C."/>
            <person name="Ezra D."/>
            <person name="Gonzalez J."/>
            <person name="Henrissat B."/>
            <person name="Kuo A."/>
            <person name="Liang C."/>
            <person name="Lipzen A."/>
            <person name="Lutzoni F."/>
            <person name="Magnuson J."/>
            <person name="Mondo S."/>
            <person name="Nolan M."/>
            <person name="Ohm R."/>
            <person name="Pangilinan J."/>
            <person name="Park H.-J."/>
            <person name="Ramirez L."/>
            <person name="Alfaro M."/>
            <person name="Sun H."/>
            <person name="Tritt A."/>
            <person name="Yoshinaga Y."/>
            <person name="Zwiers L.-H."/>
            <person name="Turgeon B."/>
            <person name="Goodwin S."/>
            <person name="Spatafora J."/>
            <person name="Crous P."/>
            <person name="Grigoriev I."/>
        </authorList>
    </citation>
    <scope>NUCLEOTIDE SEQUENCE</scope>
    <source>
        <strain evidence="2">CBS 175.79</strain>
    </source>
</reference>
<name>A0A6A5XZL2_9PLEO</name>
<dbReference type="EMBL" id="ML978067">
    <property type="protein sequence ID" value="KAF2018642.1"/>
    <property type="molecule type" value="Genomic_DNA"/>
</dbReference>
<sequence>MRLKTVFLAIVGALSASAFVIPEGQEDGVYESYLENGKSVHVKLANSTHDIANNKKRDAIPASILPRDVSISCGGARNLNREWFDAAWGNLRWQCGNYGPTKPRHNYYAISGDVVAFFCNFNYRDSVQCNEGGADLSGYQISTTCGALQSGWLTNNDEWSYGYDRGRCFCGECV</sequence>
<evidence type="ECO:0008006" key="4">
    <source>
        <dbReference type="Google" id="ProtNLM"/>
    </source>
</evidence>
<dbReference type="GeneID" id="54284315"/>
<evidence type="ECO:0000313" key="2">
    <source>
        <dbReference type="EMBL" id="KAF2018642.1"/>
    </source>
</evidence>
<gene>
    <name evidence="2" type="ORF">BU24DRAFT_418162</name>
</gene>
<proteinExistence type="predicted"/>
<protein>
    <recommendedName>
        <fullName evidence="4">Cyanovirin-N domain-containing protein</fullName>
    </recommendedName>
</protein>
<dbReference type="Proteomes" id="UP000799778">
    <property type="component" value="Unassembled WGS sequence"/>
</dbReference>
<dbReference type="OrthoDB" id="5006988at2759"/>
<feature type="signal peptide" evidence="1">
    <location>
        <begin position="1"/>
        <end position="18"/>
    </location>
</feature>
<evidence type="ECO:0000313" key="3">
    <source>
        <dbReference type="Proteomes" id="UP000799778"/>
    </source>
</evidence>
<accession>A0A6A5XZL2</accession>
<dbReference type="AlphaFoldDB" id="A0A6A5XZL2"/>
<feature type="chain" id="PRO_5025664543" description="Cyanovirin-N domain-containing protein" evidence="1">
    <location>
        <begin position="19"/>
        <end position="174"/>
    </location>
</feature>
<keyword evidence="1" id="KW-0732">Signal</keyword>
<keyword evidence="3" id="KW-1185">Reference proteome</keyword>
<evidence type="ECO:0000256" key="1">
    <source>
        <dbReference type="SAM" id="SignalP"/>
    </source>
</evidence>